<accession>A0A0G1SGL5</accession>
<evidence type="ECO:0000256" key="8">
    <source>
        <dbReference type="ARBA" id="ARBA00023136"/>
    </source>
</evidence>
<dbReference type="NCBIfam" id="TIGR01411">
    <property type="entry name" value="tatAE"/>
    <property type="match status" value="1"/>
</dbReference>
<dbReference type="Pfam" id="PF02416">
    <property type="entry name" value="TatA_B_E"/>
    <property type="match status" value="1"/>
</dbReference>
<gene>
    <name evidence="10" type="ORF">UX92_C0019G0012</name>
</gene>
<keyword evidence="2" id="KW-0813">Transport</keyword>
<dbReference type="Gene3D" id="1.20.5.3310">
    <property type="match status" value="1"/>
</dbReference>
<dbReference type="PANTHER" id="PTHR42982:SF1">
    <property type="entry name" value="SEC-INDEPENDENT PROTEIN TRANSLOCASE PROTEIN TATA"/>
    <property type="match status" value="1"/>
</dbReference>
<evidence type="ECO:0000313" key="11">
    <source>
        <dbReference type="Proteomes" id="UP000034565"/>
    </source>
</evidence>
<evidence type="ECO:0000256" key="7">
    <source>
        <dbReference type="ARBA" id="ARBA00023010"/>
    </source>
</evidence>
<keyword evidence="6 9" id="KW-1133">Transmembrane helix</keyword>
<comment type="subcellular location">
    <subcellularLocation>
        <location evidence="1">Cell membrane</location>
        <topology evidence="1">Single-pass membrane protein</topology>
    </subcellularLocation>
</comment>
<comment type="caution">
    <text evidence="10">The sequence shown here is derived from an EMBL/GenBank/DDBJ whole genome shotgun (WGS) entry which is preliminary data.</text>
</comment>
<reference evidence="10 11" key="1">
    <citation type="journal article" date="2015" name="Nature">
        <title>rRNA introns, odd ribosomes, and small enigmatic genomes across a large radiation of phyla.</title>
        <authorList>
            <person name="Brown C.T."/>
            <person name="Hug L.A."/>
            <person name="Thomas B.C."/>
            <person name="Sharon I."/>
            <person name="Castelle C.J."/>
            <person name="Singh A."/>
            <person name="Wilkins M.J."/>
            <person name="Williams K.H."/>
            <person name="Banfield J.F."/>
        </authorList>
    </citation>
    <scope>NUCLEOTIDE SEQUENCE [LARGE SCALE GENOMIC DNA]</scope>
</reference>
<evidence type="ECO:0000256" key="4">
    <source>
        <dbReference type="ARBA" id="ARBA00022692"/>
    </source>
</evidence>
<evidence type="ECO:0000256" key="9">
    <source>
        <dbReference type="SAM" id="Phobius"/>
    </source>
</evidence>
<evidence type="ECO:0000313" key="10">
    <source>
        <dbReference type="EMBL" id="KKU68577.1"/>
    </source>
</evidence>
<dbReference type="InterPro" id="IPR006312">
    <property type="entry name" value="TatA/E"/>
</dbReference>
<keyword evidence="8 9" id="KW-0472">Membrane</keyword>
<dbReference type="GO" id="GO:0005886">
    <property type="term" value="C:plasma membrane"/>
    <property type="evidence" value="ECO:0007669"/>
    <property type="project" value="UniProtKB-SubCell"/>
</dbReference>
<feature type="transmembrane region" description="Helical" evidence="9">
    <location>
        <begin position="6"/>
        <end position="23"/>
    </location>
</feature>
<sequence>MLSNLGTPEIIIIALILIVLFGGRKIPEFIKGLGEAVKEFKKATKDK</sequence>
<keyword evidence="5" id="KW-0653">Protein transport</keyword>
<evidence type="ECO:0000256" key="3">
    <source>
        <dbReference type="ARBA" id="ARBA00022475"/>
    </source>
</evidence>
<keyword evidence="7" id="KW-0811">Translocation</keyword>
<dbReference type="AlphaFoldDB" id="A0A0G1SGL5"/>
<organism evidence="10 11">
    <name type="scientific">Candidatus Amesbacteria bacterium GW2011_GWA1_47_20</name>
    <dbReference type="NCBI Taxonomy" id="1618354"/>
    <lineage>
        <taxon>Bacteria</taxon>
        <taxon>Candidatus Amesiibacteriota</taxon>
    </lineage>
</organism>
<evidence type="ECO:0000256" key="6">
    <source>
        <dbReference type="ARBA" id="ARBA00022989"/>
    </source>
</evidence>
<keyword evidence="4 9" id="KW-0812">Transmembrane</keyword>
<dbReference type="PANTHER" id="PTHR42982">
    <property type="entry name" value="SEC-INDEPENDENT PROTEIN TRANSLOCASE PROTEIN TATA"/>
    <property type="match status" value="1"/>
</dbReference>
<evidence type="ECO:0000256" key="1">
    <source>
        <dbReference type="ARBA" id="ARBA00004162"/>
    </source>
</evidence>
<dbReference type="InterPro" id="IPR003369">
    <property type="entry name" value="TatA/B/E"/>
</dbReference>
<evidence type="ECO:0000256" key="5">
    <source>
        <dbReference type="ARBA" id="ARBA00022927"/>
    </source>
</evidence>
<proteinExistence type="predicted"/>
<dbReference type="Proteomes" id="UP000034565">
    <property type="component" value="Unassembled WGS sequence"/>
</dbReference>
<protein>
    <submittedName>
        <fullName evidence="10">Sec-independent protein translocase protein TatA</fullName>
    </submittedName>
</protein>
<dbReference type="GO" id="GO:0043953">
    <property type="term" value="P:protein transport by the Tat complex"/>
    <property type="evidence" value="ECO:0007669"/>
    <property type="project" value="InterPro"/>
</dbReference>
<keyword evidence="3" id="KW-1003">Cell membrane</keyword>
<evidence type="ECO:0000256" key="2">
    <source>
        <dbReference type="ARBA" id="ARBA00022448"/>
    </source>
</evidence>
<name>A0A0G1SGL5_9BACT</name>
<dbReference type="EMBL" id="LCOA01000019">
    <property type="protein sequence ID" value="KKU68577.1"/>
    <property type="molecule type" value="Genomic_DNA"/>
</dbReference>